<evidence type="ECO:0000313" key="3">
    <source>
        <dbReference type="Proteomes" id="UP000694844"/>
    </source>
</evidence>
<proteinExistence type="predicted"/>
<dbReference type="InterPro" id="IPR001258">
    <property type="entry name" value="NHL_repeat"/>
</dbReference>
<dbReference type="AlphaFoldDB" id="A0A8B8EIF9"/>
<accession>A0A8B8EIF9</accession>
<dbReference type="SUPFAM" id="SSF101898">
    <property type="entry name" value="NHL repeat"/>
    <property type="match status" value="1"/>
</dbReference>
<dbReference type="GeneID" id="111134477"/>
<dbReference type="GO" id="GO:0061630">
    <property type="term" value="F:ubiquitin protein ligase activity"/>
    <property type="evidence" value="ECO:0007669"/>
    <property type="project" value="TreeGrafter"/>
</dbReference>
<dbReference type="OrthoDB" id="6045816at2759"/>
<dbReference type="InterPro" id="IPR011042">
    <property type="entry name" value="6-blade_b-propeller_TolB-like"/>
</dbReference>
<dbReference type="GO" id="GO:0000209">
    <property type="term" value="P:protein polyubiquitination"/>
    <property type="evidence" value="ECO:0007669"/>
    <property type="project" value="TreeGrafter"/>
</dbReference>
<sequence length="302" mass="34155">MLIHEGGDINEAMLESMMGQTFDAEQITVTETDSFKWNEKPICVLEATNEGRCLLTNTTLQNIVQFSKRGKKEKQVSVGVNGVCVTDNNEVYVSDWKNRSICRLSPSGSVSTVFSTAPLQPLGICQTMDGSLLITLRDTESDLYQPNSDSRRLMRHVTLTGDVIREYEYQEDGQTRLFTLPLRVTQNGNTDICVINETSNTTGELLILSFSGSLKSVYPKQEHRHNFFLSDVVCDSYRNIIVSEAQKRFLHLLSSDGEFMKYLLTENQVNKPLSMSLKKSTLWVGDNKGRVKVFQYNSYTKV</sequence>
<dbReference type="GO" id="GO:0008270">
    <property type="term" value="F:zinc ion binding"/>
    <property type="evidence" value="ECO:0007669"/>
    <property type="project" value="UniProtKB-KW"/>
</dbReference>
<dbReference type="Gene3D" id="2.120.10.30">
    <property type="entry name" value="TolB, C-terminal domain"/>
    <property type="match status" value="1"/>
</dbReference>
<dbReference type="InterPro" id="IPR050952">
    <property type="entry name" value="TRIM-NHL_E3_ligases"/>
</dbReference>
<gene>
    <name evidence="4" type="primary">LOC111134477</name>
</gene>
<dbReference type="GO" id="GO:0043161">
    <property type="term" value="P:proteasome-mediated ubiquitin-dependent protein catabolic process"/>
    <property type="evidence" value="ECO:0007669"/>
    <property type="project" value="TreeGrafter"/>
</dbReference>
<dbReference type="PROSITE" id="PS51125">
    <property type="entry name" value="NHL"/>
    <property type="match status" value="1"/>
</dbReference>
<dbReference type="KEGG" id="cvn:111134477"/>
<protein>
    <submittedName>
        <fullName evidence="4">Uncharacterized protein LOC111134477</fullName>
    </submittedName>
</protein>
<keyword evidence="3" id="KW-1185">Reference proteome</keyword>
<evidence type="ECO:0000256" key="1">
    <source>
        <dbReference type="ARBA" id="ARBA00022737"/>
    </source>
</evidence>
<keyword evidence="1" id="KW-0677">Repeat</keyword>
<evidence type="ECO:0000256" key="2">
    <source>
        <dbReference type="PROSITE-ProRule" id="PRU00504"/>
    </source>
</evidence>
<dbReference type="PANTHER" id="PTHR24104">
    <property type="entry name" value="E3 UBIQUITIN-PROTEIN LIGASE NHLRC1-RELATED"/>
    <property type="match status" value="1"/>
</dbReference>
<dbReference type="RefSeq" id="XP_022339233.1">
    <property type="nucleotide sequence ID" value="XM_022483525.1"/>
</dbReference>
<organism evidence="3 4">
    <name type="scientific">Crassostrea virginica</name>
    <name type="common">Eastern oyster</name>
    <dbReference type="NCBI Taxonomy" id="6565"/>
    <lineage>
        <taxon>Eukaryota</taxon>
        <taxon>Metazoa</taxon>
        <taxon>Spiralia</taxon>
        <taxon>Lophotrochozoa</taxon>
        <taxon>Mollusca</taxon>
        <taxon>Bivalvia</taxon>
        <taxon>Autobranchia</taxon>
        <taxon>Pteriomorphia</taxon>
        <taxon>Ostreida</taxon>
        <taxon>Ostreoidea</taxon>
        <taxon>Ostreidae</taxon>
        <taxon>Crassostrea</taxon>
    </lineage>
</organism>
<dbReference type="Proteomes" id="UP000694844">
    <property type="component" value="Chromosome 5"/>
</dbReference>
<name>A0A8B8EIF9_CRAVI</name>
<reference evidence="4" key="1">
    <citation type="submission" date="2025-08" db="UniProtKB">
        <authorList>
            <consortium name="RefSeq"/>
        </authorList>
    </citation>
    <scope>IDENTIFICATION</scope>
    <source>
        <tissue evidence="4">Whole sample</tissue>
    </source>
</reference>
<evidence type="ECO:0000313" key="4">
    <source>
        <dbReference type="RefSeq" id="XP_022339233.1"/>
    </source>
</evidence>
<feature type="repeat" description="NHL" evidence="2">
    <location>
        <begin position="81"/>
        <end position="107"/>
    </location>
</feature>
<dbReference type="PANTHER" id="PTHR24104:SF25">
    <property type="entry name" value="PROTEIN LIN-41"/>
    <property type="match status" value="1"/>
</dbReference>